<feature type="domain" description="TIL" evidence="2">
    <location>
        <begin position="24"/>
        <end position="68"/>
    </location>
</feature>
<dbReference type="OrthoDB" id="6406612at2759"/>
<dbReference type="AlphaFoldDB" id="A0A2L2Z6X8"/>
<name>A0A2L2Z6X8_PARTP</name>
<sequence>MQLLVLFCLVAGSLAQINFNVRDCPANTHNTTCGTACQLPCENYLSPHLVCVLMCKLGFECDEGYVLS</sequence>
<dbReference type="Gene3D" id="2.10.25.10">
    <property type="entry name" value="Laminin"/>
    <property type="match status" value="1"/>
</dbReference>
<accession>A0A2L2Z6X8</accession>
<reference evidence="3" key="1">
    <citation type="journal article" date="2016" name="Mol. Ecol. Resour.">
        <title>Evaluation of the impact of RNA preservation methods of spiders for de novo transcriptome assembly.</title>
        <authorList>
            <person name="Kono N."/>
            <person name="Nakamura H."/>
            <person name="Ito Y."/>
            <person name="Tomita M."/>
            <person name="Arakawa K."/>
        </authorList>
    </citation>
    <scope>NUCLEOTIDE SEQUENCE</scope>
    <source>
        <tissue evidence="3">Whole body</tissue>
    </source>
</reference>
<dbReference type="InterPro" id="IPR002919">
    <property type="entry name" value="TIL_dom"/>
</dbReference>
<evidence type="ECO:0000259" key="2">
    <source>
        <dbReference type="Pfam" id="PF01826"/>
    </source>
</evidence>
<feature type="chain" id="PRO_5014772716" evidence="1">
    <location>
        <begin position="16"/>
        <end position="68"/>
    </location>
</feature>
<evidence type="ECO:0000313" key="3">
    <source>
        <dbReference type="EMBL" id="LAA16106.1"/>
    </source>
</evidence>
<dbReference type="Pfam" id="PF01826">
    <property type="entry name" value="TIL"/>
    <property type="match status" value="1"/>
</dbReference>
<dbReference type="SUPFAM" id="SSF57567">
    <property type="entry name" value="Serine protease inhibitors"/>
    <property type="match status" value="1"/>
</dbReference>
<dbReference type="InterPro" id="IPR036084">
    <property type="entry name" value="Ser_inhib-like_sf"/>
</dbReference>
<keyword evidence="1" id="KW-0732">Signal</keyword>
<dbReference type="CDD" id="cd19941">
    <property type="entry name" value="TIL"/>
    <property type="match status" value="1"/>
</dbReference>
<organism evidence="3">
    <name type="scientific">Parasteatoda tepidariorum</name>
    <name type="common">Common house spider</name>
    <name type="synonym">Achaearanea tepidariorum</name>
    <dbReference type="NCBI Taxonomy" id="114398"/>
    <lineage>
        <taxon>Eukaryota</taxon>
        <taxon>Metazoa</taxon>
        <taxon>Ecdysozoa</taxon>
        <taxon>Arthropoda</taxon>
        <taxon>Chelicerata</taxon>
        <taxon>Arachnida</taxon>
        <taxon>Araneae</taxon>
        <taxon>Araneomorphae</taxon>
        <taxon>Entelegynae</taxon>
        <taxon>Araneoidea</taxon>
        <taxon>Theridiidae</taxon>
        <taxon>Parasteatoda</taxon>
    </lineage>
</organism>
<feature type="signal peptide" evidence="1">
    <location>
        <begin position="1"/>
        <end position="15"/>
    </location>
</feature>
<dbReference type="EMBL" id="IAAA01111931">
    <property type="protein sequence ID" value="LAA16106.1"/>
    <property type="molecule type" value="mRNA"/>
</dbReference>
<evidence type="ECO:0000256" key="1">
    <source>
        <dbReference type="SAM" id="SignalP"/>
    </source>
</evidence>
<proteinExistence type="evidence at transcript level"/>
<protein>
    <submittedName>
        <fullName evidence="3">Putative serine proteinase inhibitor</fullName>
    </submittedName>
</protein>